<gene>
    <name evidence="1" type="ORF">A3D01_01450</name>
</gene>
<dbReference type="EMBL" id="MGGR01000016">
    <property type="protein sequence ID" value="OGM33603.1"/>
    <property type="molecule type" value="Genomic_DNA"/>
</dbReference>
<proteinExistence type="predicted"/>
<protein>
    <recommendedName>
        <fullName evidence="3">Addiction module toxin RelE</fullName>
    </recommendedName>
</protein>
<dbReference type="Proteomes" id="UP000177169">
    <property type="component" value="Unassembled WGS sequence"/>
</dbReference>
<evidence type="ECO:0000313" key="1">
    <source>
        <dbReference type="EMBL" id="OGM33603.1"/>
    </source>
</evidence>
<dbReference type="STRING" id="1802505.A3D01_01450"/>
<name>A0A1F7Z1V6_9BACT</name>
<dbReference type="InterPro" id="IPR009241">
    <property type="entry name" value="HigB-like"/>
</dbReference>
<comment type="caution">
    <text evidence="1">The sequence shown here is derived from an EMBL/GenBank/DDBJ whole genome shotgun (WGS) entry which is preliminary data.</text>
</comment>
<dbReference type="Pfam" id="PF05973">
    <property type="entry name" value="Gp49"/>
    <property type="match status" value="1"/>
</dbReference>
<sequence>MYKVSFYTFSGNVSPIEEYLNSIEESVRAKILTKIHYIKVFGLARDVPDLKKITNTPLWEVRILGKDNIRIFCISLPYKEVKVLHIFAKKKQKTPIKEIKLALSRYQEILARST</sequence>
<reference evidence="1 2" key="1">
    <citation type="journal article" date="2016" name="Nat. Commun.">
        <title>Thousands of microbial genomes shed light on interconnected biogeochemical processes in an aquifer system.</title>
        <authorList>
            <person name="Anantharaman K."/>
            <person name="Brown C.T."/>
            <person name="Hug L.A."/>
            <person name="Sharon I."/>
            <person name="Castelle C.J."/>
            <person name="Probst A.J."/>
            <person name="Thomas B.C."/>
            <person name="Singh A."/>
            <person name="Wilkins M.J."/>
            <person name="Karaoz U."/>
            <person name="Brodie E.L."/>
            <person name="Williams K.H."/>
            <person name="Hubbard S.S."/>
            <person name="Banfield J.F."/>
        </authorList>
    </citation>
    <scope>NUCLEOTIDE SEQUENCE [LARGE SCALE GENOMIC DNA]</scope>
</reference>
<accession>A0A1F7Z1V6</accession>
<dbReference type="AlphaFoldDB" id="A0A1F7Z1V6"/>
<evidence type="ECO:0008006" key="3">
    <source>
        <dbReference type="Google" id="ProtNLM"/>
    </source>
</evidence>
<organism evidence="1 2">
    <name type="scientific">Candidatus Woesebacteria bacterium RIFCSPHIGHO2_02_FULL_39_13</name>
    <dbReference type="NCBI Taxonomy" id="1802505"/>
    <lineage>
        <taxon>Bacteria</taxon>
        <taxon>Candidatus Woeseibacteriota</taxon>
    </lineage>
</organism>
<evidence type="ECO:0000313" key="2">
    <source>
        <dbReference type="Proteomes" id="UP000177169"/>
    </source>
</evidence>